<evidence type="ECO:0000256" key="8">
    <source>
        <dbReference type="ARBA" id="ARBA00046341"/>
    </source>
</evidence>
<name>A0A8X7ZIH5_POPTO</name>
<comment type="similarity">
    <text evidence="8 10">Belongs to the E3 ubiquitin-protein ligase UBR1-like family.</text>
</comment>
<comment type="caution">
    <text evidence="12">The sequence shown here is derived from an EMBL/GenBank/DDBJ whole genome shotgun (WGS) entry which is preliminary data.</text>
</comment>
<keyword evidence="3 10" id="KW-0808">Transferase</keyword>
<keyword evidence="5 10" id="KW-0863">Zinc-finger</keyword>
<dbReference type="SMART" id="SM00396">
    <property type="entry name" value="ZnF_UBR1"/>
    <property type="match status" value="1"/>
</dbReference>
<evidence type="ECO:0000256" key="3">
    <source>
        <dbReference type="ARBA" id="ARBA00022679"/>
    </source>
</evidence>
<dbReference type="GO" id="GO:0008270">
    <property type="term" value="F:zinc ion binding"/>
    <property type="evidence" value="ECO:0007669"/>
    <property type="project" value="UniProtKB-UniRule"/>
</dbReference>
<dbReference type="CDD" id="cd16482">
    <property type="entry name" value="RING-H2_UBR1-like"/>
    <property type="match status" value="1"/>
</dbReference>
<dbReference type="CDD" id="cd19673">
    <property type="entry name" value="UBR-box_UBR3"/>
    <property type="match status" value="1"/>
</dbReference>
<evidence type="ECO:0000256" key="10">
    <source>
        <dbReference type="RuleBase" id="RU366018"/>
    </source>
</evidence>
<dbReference type="EMBL" id="JAAWWB010000011">
    <property type="protein sequence ID" value="KAG6771553.1"/>
    <property type="molecule type" value="Genomic_DNA"/>
</dbReference>
<dbReference type="FunFam" id="1.10.10.2670:FF:000003">
    <property type="entry name" value="E3 ubiquitin-protein ligase PRT6"/>
    <property type="match status" value="1"/>
</dbReference>
<evidence type="ECO:0000256" key="4">
    <source>
        <dbReference type="ARBA" id="ARBA00022723"/>
    </source>
</evidence>
<evidence type="ECO:0000256" key="9">
    <source>
        <dbReference type="PROSITE-ProRule" id="PRU00508"/>
    </source>
</evidence>
<evidence type="ECO:0000313" key="13">
    <source>
        <dbReference type="Proteomes" id="UP000886885"/>
    </source>
</evidence>
<keyword evidence="7 10" id="KW-0862">Zinc</keyword>
<evidence type="ECO:0000256" key="2">
    <source>
        <dbReference type="ARBA" id="ARBA00004906"/>
    </source>
</evidence>
<dbReference type="Pfam" id="PF02207">
    <property type="entry name" value="zf-UBR"/>
    <property type="match status" value="1"/>
</dbReference>
<proteinExistence type="inferred from homology"/>
<dbReference type="PANTHER" id="PTHR21497">
    <property type="entry name" value="UBIQUITIN LIGASE E3 ALPHA-RELATED"/>
    <property type="match status" value="1"/>
</dbReference>
<evidence type="ECO:0000313" key="12">
    <source>
        <dbReference type="EMBL" id="KAG6771553.1"/>
    </source>
</evidence>
<evidence type="ECO:0000256" key="5">
    <source>
        <dbReference type="ARBA" id="ARBA00022771"/>
    </source>
</evidence>
<accession>A0A8X7ZIH5</accession>
<comment type="pathway">
    <text evidence="2 10">Protein modification; protein ubiquitination.</text>
</comment>
<dbReference type="InterPro" id="IPR003126">
    <property type="entry name" value="Znf_UBR"/>
</dbReference>
<evidence type="ECO:0000256" key="7">
    <source>
        <dbReference type="ARBA" id="ARBA00022833"/>
    </source>
</evidence>
<comment type="catalytic activity">
    <reaction evidence="1 10">
        <text>S-ubiquitinyl-[E2 ubiquitin-conjugating enzyme]-L-cysteine + [acceptor protein]-L-lysine = [E2 ubiquitin-conjugating enzyme]-L-cysteine + N(6)-ubiquitinyl-[acceptor protein]-L-lysine.</text>
        <dbReference type="EC" id="2.3.2.27"/>
    </reaction>
</comment>
<evidence type="ECO:0000259" key="11">
    <source>
        <dbReference type="PROSITE" id="PS51157"/>
    </source>
</evidence>
<protein>
    <recommendedName>
        <fullName evidence="10">E3 ubiquitin-protein ligase</fullName>
        <ecNumber evidence="10">2.3.2.27</ecNumber>
    </recommendedName>
</protein>
<feature type="zinc finger region" description="UBR-type" evidence="9">
    <location>
        <begin position="123"/>
        <end position="193"/>
    </location>
</feature>
<feature type="domain" description="UBR-type" evidence="11">
    <location>
        <begin position="123"/>
        <end position="193"/>
    </location>
</feature>
<dbReference type="PANTHER" id="PTHR21497:SF53">
    <property type="entry name" value="E3 UBIQUITIN-PROTEIN LIGASE PRT6"/>
    <property type="match status" value="1"/>
</dbReference>
<dbReference type="Pfam" id="PF18995">
    <property type="entry name" value="PRT6_C"/>
    <property type="match status" value="1"/>
</dbReference>
<dbReference type="GO" id="GO:0005737">
    <property type="term" value="C:cytoplasm"/>
    <property type="evidence" value="ECO:0007669"/>
    <property type="project" value="TreeGrafter"/>
</dbReference>
<dbReference type="GO" id="GO:0016567">
    <property type="term" value="P:protein ubiquitination"/>
    <property type="evidence" value="ECO:0007669"/>
    <property type="project" value="UniProtKB-UniRule"/>
</dbReference>
<comment type="function">
    <text evidence="10">Ubiquitin ligase protein which is a component of the N-end rule pathway. Recognizes and binds to proteins bearing specific N-terminal residues that are destabilizing according to the N-end rule, leading to their ubiquitination and subsequent degradation.</text>
</comment>
<dbReference type="Proteomes" id="UP000886885">
    <property type="component" value="Chromosome 6A"/>
</dbReference>
<dbReference type="InterPro" id="IPR039164">
    <property type="entry name" value="UBR1-like"/>
</dbReference>
<dbReference type="PROSITE" id="PS51157">
    <property type="entry name" value="ZF_UBR"/>
    <property type="match status" value="1"/>
</dbReference>
<sequence>MTDNMDIDLPPEPPSSIEPRDRLLLRLTQFGVPKEYRVMLHSGLVDYIMDNWSRIPELVAAILPIDDEVAEILQNAKLVSKQHASQTMKSCFRECMVWLQWLMFLGEPAVALKNLSKMSAGRGVCGAVWGNNDIAYRCQTCEHDPTCAICVPCFQNGNHKDHDYSIIYTNGGCCDCGDVTAWKREGFCSKHKGAEQIQPLPEEFARSVGPVLDALLGCWKNKLVSADTISQKNPNAADRAAMGKKIANQLTFAVVEMLLEFCKCSESLLSFVSRRVISLGGLLEILVWSERFLSEGFVKKLHELLLKLLGEPLFKYEFAKEFLRYYPFVVHEAMKETVDDTPKKYPLLSIFSVQIFTVPTLTPRLVKEMNLLGLLLRCLDDIFIYCAGEDGRLQFTKWAHLYEIGIRVVEDVRFVMSHGVVPKNVTHEQRAVLRTWMELLSFLQGMGPLKRETGLYVEEESENINLLFVLCHSIANIHSLLVDGAFSMCEEADDATFLNMHGKDMDEQDSIRHTKIGRLSQESSVCSVTESTSFISAEKIVEVDSDSTYHHLLPSSVTWLTYECLRAIENCLGADDSSGAQVSGDTSSISNSNFSAFKKKLYKIRKGKYIFGGHGSTSKDECFSVAYSSCHASVNVDNANVVKDCKTTVPGDADCAGSSDGLMEGSSSSELDLLHFLSLSDWPDIIYDVSSHDVSLHTPLHRLLSMLLQKALRRCYGGSVVINAINASTSTSLSRTDDDFFGCLLEGCHPCGFSAFVMEHPLRNRVFCAQVHAGMWRKNGDSATLCCEWYRSVRWSEQGLEFDLFLLQCCAALAPPDLYVSRILERFGLSDYLSLKAEKSTEYEPVLMQEMLMLLIQIVQERRFSGLTPAENLKRELVHKLAIGDATRSQLVKSLPRDLSKIDQLQEVLDTVAVYSNPSGFNQGMYSLRWAYWKELDLYHPRWNSRDLQVAEERYLRYCSASAGTTQLPRWTNIYPPLKGVARIASSKVVIKIIRAVLFYAIFMHKRAPDGVLLTALHLLSLALDICIQQKEMDMSFHIENSTSMFAFAGEEIQEGLNYSSGGQSLLSLLVLLMRIHKRESSDNLLEAGSYNFSSLIESLLKRFAEIDAGCMTKLQQLAPEMAIHLSQSVPNIEKNTLGSASDSEKRKAKALERQATILAKMKAEQSKFLSSINSATDDVSNTGAEGIDSDGTQNLEELMQDVCSLCHDPNSKNPVSFLVLLQKSRLLSFIDRGPPSWDQDQLPDKEQNSVIAKALTNQSGISSSSGSGTISSTQLTHFVQDVVNQFANYAQPGEVNAIIEFIKARFPLLRSSQVSSASKDGKDKTMNTFEMLEQDMYFSMRKEMHDNMLASNSGLQTEKFTAAEGGQTSSPVESVLLGKYIAALSREITEHPSSSESSPNDELQAEFPSRSLAYDGFGPADCDGVHLSSCGHAVHQECLDRYLSSLKERYVRRIVFEGGHIVDPDQGEFLCPVCRQLANSVLPSLPGEFQKVWRQPMISTVSSLHAVGALVSSSEGCDSLQLQHALFLLKSAAKMVEKGDILKAIPLQRGEKMWPNLDSISRLLIKLYFPNRWDKFSGSARVNHSMIMWDTLKHSLVSMEIAARCGGTQMTPTYSLNALYKELKSTSGFTLSLLLKIVQNLRSKNPLHVLQRFRGIQLFAESICSGVPNDYPSGAYRCGENMSCILAHIGKEVSYSDVQFWNWVAEPVLAHDAFSSLMWALFCLPCPFLSCQDSLLSLVHVFYGASVAQAIVIFCGKHQREMRESNYDDSLITDISKVFGESRCIKDYFVSNNIDSSSDIINVIRRLSFPYLRRCALLWKLLSTSVSAPFCDRDVLNRSSNAVNYVMDNMSGAQDELNEVQELEKMFKIPPLSSVIKDHTLRSLVTKWLHHFCKQYEVFSPQHVLHVTPAVPFKLMHLPHIYQDLLQRYIKQKCVGCKTLLDDPALCLLCGRVCSLNWKSCCRESGCQTHAMACGAGTGVFLLIKRTTILLQRCARQAPWPSPYLDAFGEEAKMEVSCDVCMHGQDIQIQRGKPLYLNEERYAALAYMVRMFDRLSLFDSLYTHYLEPLNIIGLLLMALIGALRFSAKLLLDPYSWSSWEDSSSRHRRILNQIDIGRMTSAFLYMQRLPNRPHILGEIREEFLGPEYFLKMLGGTYVTGFVVACEARLFIICAFGDLLLSKEN</sequence>
<dbReference type="Pfam" id="PF22960">
    <property type="entry name" value="WHD_UBR1"/>
    <property type="match status" value="1"/>
</dbReference>
<organism evidence="12 13">
    <name type="scientific">Populus tomentosa</name>
    <name type="common">Chinese white poplar</name>
    <dbReference type="NCBI Taxonomy" id="118781"/>
    <lineage>
        <taxon>Eukaryota</taxon>
        <taxon>Viridiplantae</taxon>
        <taxon>Streptophyta</taxon>
        <taxon>Embryophyta</taxon>
        <taxon>Tracheophyta</taxon>
        <taxon>Spermatophyta</taxon>
        <taxon>Magnoliopsida</taxon>
        <taxon>eudicotyledons</taxon>
        <taxon>Gunneridae</taxon>
        <taxon>Pentapetalae</taxon>
        <taxon>rosids</taxon>
        <taxon>fabids</taxon>
        <taxon>Malpighiales</taxon>
        <taxon>Salicaceae</taxon>
        <taxon>Saliceae</taxon>
        <taxon>Populus</taxon>
    </lineage>
</organism>
<dbReference type="EC" id="2.3.2.27" evidence="10"/>
<keyword evidence="4 10" id="KW-0479">Metal-binding</keyword>
<dbReference type="OrthoDB" id="26387at2759"/>
<dbReference type="InterPro" id="IPR044046">
    <property type="entry name" value="E3_ligase_UBR-like_C"/>
</dbReference>
<dbReference type="InterPro" id="IPR055194">
    <property type="entry name" value="UBR1-like_WH"/>
</dbReference>
<dbReference type="GO" id="GO:0071596">
    <property type="term" value="P:ubiquitin-dependent protein catabolic process via the N-end rule pathway"/>
    <property type="evidence" value="ECO:0007669"/>
    <property type="project" value="UniProtKB-UniRule"/>
</dbReference>
<keyword evidence="13" id="KW-1185">Reference proteome</keyword>
<gene>
    <name evidence="12" type="ORF">POTOM_022924</name>
</gene>
<evidence type="ECO:0000256" key="6">
    <source>
        <dbReference type="ARBA" id="ARBA00022786"/>
    </source>
</evidence>
<keyword evidence="6 10" id="KW-0833">Ubl conjugation pathway</keyword>
<evidence type="ECO:0000256" key="1">
    <source>
        <dbReference type="ARBA" id="ARBA00000900"/>
    </source>
</evidence>
<dbReference type="FunFam" id="2.10.110.30:FF:000002">
    <property type="entry name" value="Putative e3 ubiquitin-protein ligase ubr3"/>
    <property type="match status" value="1"/>
</dbReference>
<reference evidence="12" key="1">
    <citation type="journal article" date="2020" name="bioRxiv">
        <title>Hybrid origin of Populus tomentosa Carr. identified through genome sequencing and phylogenomic analysis.</title>
        <authorList>
            <person name="An X."/>
            <person name="Gao K."/>
            <person name="Chen Z."/>
            <person name="Li J."/>
            <person name="Yang X."/>
            <person name="Yang X."/>
            <person name="Zhou J."/>
            <person name="Guo T."/>
            <person name="Zhao T."/>
            <person name="Huang S."/>
            <person name="Miao D."/>
            <person name="Khan W.U."/>
            <person name="Rao P."/>
            <person name="Ye M."/>
            <person name="Lei B."/>
            <person name="Liao W."/>
            <person name="Wang J."/>
            <person name="Ji L."/>
            <person name="Li Y."/>
            <person name="Guo B."/>
            <person name="Mustafa N.S."/>
            <person name="Li S."/>
            <person name="Yun Q."/>
            <person name="Keller S.R."/>
            <person name="Mao J."/>
            <person name="Zhang R."/>
            <person name="Strauss S.H."/>
        </authorList>
    </citation>
    <scope>NUCLEOTIDE SEQUENCE</scope>
    <source>
        <strain evidence="12">GM15</strain>
        <tissue evidence="12">Leaf</tissue>
    </source>
</reference>
<dbReference type="GO" id="GO:0061630">
    <property type="term" value="F:ubiquitin protein ligase activity"/>
    <property type="evidence" value="ECO:0007669"/>
    <property type="project" value="UniProtKB-UniRule"/>
</dbReference>
<dbReference type="GO" id="GO:0000151">
    <property type="term" value="C:ubiquitin ligase complex"/>
    <property type="evidence" value="ECO:0007669"/>
    <property type="project" value="TreeGrafter"/>
</dbReference>